<gene>
    <name evidence="1" type="ORF">S12H4_41461</name>
</gene>
<comment type="caution">
    <text evidence="1">The sequence shown here is derived from an EMBL/GenBank/DDBJ whole genome shotgun (WGS) entry which is preliminary data.</text>
</comment>
<dbReference type="EMBL" id="BARW01025269">
    <property type="protein sequence ID" value="GAJ06750.1"/>
    <property type="molecule type" value="Genomic_DNA"/>
</dbReference>
<reference evidence="1" key="1">
    <citation type="journal article" date="2014" name="Front. Microbiol.">
        <title>High frequency of phylogenetically diverse reductive dehalogenase-homologous genes in deep subseafloor sedimentary metagenomes.</title>
        <authorList>
            <person name="Kawai M."/>
            <person name="Futagami T."/>
            <person name="Toyoda A."/>
            <person name="Takaki Y."/>
            <person name="Nishi S."/>
            <person name="Hori S."/>
            <person name="Arai W."/>
            <person name="Tsubouchi T."/>
            <person name="Morono Y."/>
            <person name="Uchiyama I."/>
            <person name="Ito T."/>
            <person name="Fujiyama A."/>
            <person name="Inagaki F."/>
            <person name="Takami H."/>
        </authorList>
    </citation>
    <scope>NUCLEOTIDE SEQUENCE</scope>
    <source>
        <strain evidence="1">Expedition CK06-06</strain>
    </source>
</reference>
<proteinExistence type="predicted"/>
<feature type="non-terminal residue" evidence="1">
    <location>
        <position position="57"/>
    </location>
</feature>
<protein>
    <submittedName>
        <fullName evidence="1">Uncharacterized protein</fullName>
    </submittedName>
</protein>
<sequence>MAKLRLGWLLQDARGPFGGRQAGTSIYRQPDGELLVRPRRNTLGGAKNSPAMFKHQF</sequence>
<dbReference type="AlphaFoldDB" id="X1VHE0"/>
<name>X1VHE0_9ZZZZ</name>
<evidence type="ECO:0000313" key="1">
    <source>
        <dbReference type="EMBL" id="GAJ06750.1"/>
    </source>
</evidence>
<accession>X1VHE0</accession>
<organism evidence="1">
    <name type="scientific">marine sediment metagenome</name>
    <dbReference type="NCBI Taxonomy" id="412755"/>
    <lineage>
        <taxon>unclassified sequences</taxon>
        <taxon>metagenomes</taxon>
        <taxon>ecological metagenomes</taxon>
    </lineage>
</organism>